<dbReference type="Pfam" id="PF01783">
    <property type="entry name" value="Ribosomal_L32p"/>
    <property type="match status" value="1"/>
</dbReference>
<dbReference type="HAMAP" id="MF_00340">
    <property type="entry name" value="Ribosomal_bL32"/>
    <property type="match status" value="1"/>
</dbReference>
<keyword evidence="3 5" id="KW-0687">Ribonucleoprotein</keyword>
<dbReference type="GO" id="GO:0015934">
    <property type="term" value="C:large ribosomal subunit"/>
    <property type="evidence" value="ECO:0007669"/>
    <property type="project" value="InterPro"/>
</dbReference>
<name>A0A0S8FU20_UNCW3</name>
<dbReference type="Proteomes" id="UP000051373">
    <property type="component" value="Unassembled WGS sequence"/>
</dbReference>
<evidence type="ECO:0000313" key="7">
    <source>
        <dbReference type="EMBL" id="KPK64213.1"/>
    </source>
</evidence>
<evidence type="ECO:0000256" key="4">
    <source>
        <dbReference type="ARBA" id="ARBA00035178"/>
    </source>
</evidence>
<protein>
    <recommendedName>
        <fullName evidence="4 5">Large ribosomal subunit protein bL32</fullName>
    </recommendedName>
</protein>
<dbReference type="GO" id="GO:0003735">
    <property type="term" value="F:structural constituent of ribosome"/>
    <property type="evidence" value="ECO:0007669"/>
    <property type="project" value="InterPro"/>
</dbReference>
<dbReference type="PANTHER" id="PTHR35534:SF1">
    <property type="entry name" value="LARGE RIBOSOMAL SUBUNIT PROTEIN BL32"/>
    <property type="match status" value="1"/>
</dbReference>
<proteinExistence type="inferred from homology"/>
<dbReference type="SUPFAM" id="SSF57829">
    <property type="entry name" value="Zn-binding ribosomal proteins"/>
    <property type="match status" value="1"/>
</dbReference>
<dbReference type="InterPro" id="IPR011332">
    <property type="entry name" value="Ribosomal_zn-bd"/>
</dbReference>
<dbReference type="AlphaFoldDB" id="A0A0S8FU20"/>
<comment type="caution">
    <text evidence="7">The sequence shown here is derived from an EMBL/GenBank/DDBJ whole genome shotgun (WGS) entry which is preliminary data.</text>
</comment>
<sequence length="64" mass="7447">MALPKRRHSHARKNKRRSQKKINTADFVECPKCHSPKLPHRICPNCGTYNGKLVLPPKEEKEKD</sequence>
<accession>A0A0S8FU20</accession>
<dbReference type="NCBIfam" id="TIGR01031">
    <property type="entry name" value="rpmF_bact"/>
    <property type="match status" value="1"/>
</dbReference>
<organism evidence="7 8">
    <name type="scientific">candidate division WOR_3 bacterium SM23_42</name>
    <dbReference type="NCBI Taxonomy" id="1703779"/>
    <lineage>
        <taxon>Bacteria</taxon>
        <taxon>Bacteria division WOR-3</taxon>
    </lineage>
</organism>
<dbReference type="GO" id="GO:0006412">
    <property type="term" value="P:translation"/>
    <property type="evidence" value="ECO:0007669"/>
    <property type="project" value="UniProtKB-UniRule"/>
</dbReference>
<evidence type="ECO:0000256" key="3">
    <source>
        <dbReference type="ARBA" id="ARBA00023274"/>
    </source>
</evidence>
<reference evidence="7 8" key="1">
    <citation type="journal article" date="2015" name="Microbiome">
        <title>Genomic resolution of linkages in carbon, nitrogen, and sulfur cycling among widespread estuary sediment bacteria.</title>
        <authorList>
            <person name="Baker B.J."/>
            <person name="Lazar C.S."/>
            <person name="Teske A.P."/>
            <person name="Dick G.J."/>
        </authorList>
    </citation>
    <scope>NUCLEOTIDE SEQUENCE [LARGE SCALE GENOMIC DNA]</scope>
    <source>
        <strain evidence="7">SM23_42</strain>
    </source>
</reference>
<dbReference type="EMBL" id="LJUJ01000004">
    <property type="protein sequence ID" value="KPK64213.1"/>
    <property type="molecule type" value="Genomic_DNA"/>
</dbReference>
<dbReference type="InterPro" id="IPR044957">
    <property type="entry name" value="Ribosomal_bL32_bact"/>
</dbReference>
<comment type="similarity">
    <text evidence="1 5">Belongs to the bacterial ribosomal protein bL32 family.</text>
</comment>
<keyword evidence="2 5" id="KW-0689">Ribosomal protein</keyword>
<evidence type="ECO:0000313" key="8">
    <source>
        <dbReference type="Proteomes" id="UP000051373"/>
    </source>
</evidence>
<evidence type="ECO:0000256" key="1">
    <source>
        <dbReference type="ARBA" id="ARBA00008560"/>
    </source>
</evidence>
<dbReference type="PANTHER" id="PTHR35534">
    <property type="entry name" value="50S RIBOSOMAL PROTEIN L32"/>
    <property type="match status" value="1"/>
</dbReference>
<evidence type="ECO:0000256" key="2">
    <source>
        <dbReference type="ARBA" id="ARBA00022980"/>
    </source>
</evidence>
<gene>
    <name evidence="5" type="primary">rpmF</name>
    <name evidence="7" type="ORF">AMJ83_03000</name>
</gene>
<dbReference type="InterPro" id="IPR002677">
    <property type="entry name" value="Ribosomal_bL32"/>
</dbReference>
<dbReference type="STRING" id="1703779.AMJ83_03000"/>
<evidence type="ECO:0000256" key="5">
    <source>
        <dbReference type="HAMAP-Rule" id="MF_00340"/>
    </source>
</evidence>
<feature type="region of interest" description="Disordered" evidence="6">
    <location>
        <begin position="1"/>
        <end position="23"/>
    </location>
</feature>
<evidence type="ECO:0000256" key="6">
    <source>
        <dbReference type="SAM" id="MobiDB-lite"/>
    </source>
</evidence>
<feature type="compositionally biased region" description="Basic residues" evidence="6">
    <location>
        <begin position="1"/>
        <end position="20"/>
    </location>
</feature>